<reference evidence="1" key="1">
    <citation type="submission" date="2020-04" db="EMBL/GenBank/DDBJ databases">
        <authorList>
            <person name="Chiriac C."/>
            <person name="Salcher M."/>
            <person name="Ghai R."/>
            <person name="Kavagutti S V."/>
        </authorList>
    </citation>
    <scope>NUCLEOTIDE SEQUENCE</scope>
</reference>
<protein>
    <submittedName>
        <fullName evidence="1">Uncharacterized protein</fullName>
    </submittedName>
</protein>
<dbReference type="EMBL" id="LR796194">
    <property type="protein sequence ID" value="CAB4126208.1"/>
    <property type="molecule type" value="Genomic_DNA"/>
</dbReference>
<evidence type="ECO:0000313" key="2">
    <source>
        <dbReference type="EMBL" id="CAB5170801.1"/>
    </source>
</evidence>
<proteinExistence type="predicted"/>
<evidence type="ECO:0000313" key="1">
    <source>
        <dbReference type="EMBL" id="CAB4126208.1"/>
    </source>
</evidence>
<dbReference type="InterPro" id="IPR043876">
    <property type="entry name" value="DUF5856"/>
</dbReference>
<dbReference type="EMBL" id="LR798204">
    <property type="protein sequence ID" value="CAB5170801.1"/>
    <property type="molecule type" value="Genomic_DNA"/>
</dbReference>
<name>A0A6J5KUJ4_9CAUD</name>
<accession>A0A6J5KUJ4</accession>
<dbReference type="Pfam" id="PF19174">
    <property type="entry name" value="DUF5856"/>
    <property type="match status" value="1"/>
</dbReference>
<gene>
    <name evidence="2" type="ORF">UFOVP153_40</name>
    <name evidence="1" type="ORF">UFOVP69_18</name>
</gene>
<organism evidence="1">
    <name type="scientific">uncultured Caudovirales phage</name>
    <dbReference type="NCBI Taxonomy" id="2100421"/>
    <lineage>
        <taxon>Viruses</taxon>
        <taxon>Duplodnaviria</taxon>
        <taxon>Heunggongvirae</taxon>
        <taxon>Uroviricota</taxon>
        <taxon>Caudoviricetes</taxon>
        <taxon>Peduoviridae</taxon>
        <taxon>Maltschvirus</taxon>
        <taxon>Maltschvirus maltsch</taxon>
    </lineage>
</organism>
<sequence>MINQDIITLIELRDKAHICHWEITSYAKHKALGSFYESLTDLLDTFVETYMGKYGRMNLAGLAELSILNPEQIVSETYSVLEQIEPQIDTKCTDLLNILADMKGLCNHTKYLLTLS</sequence>